<dbReference type="EMBL" id="PTJD01000005">
    <property type="protein sequence ID" value="PPK96104.1"/>
    <property type="molecule type" value="Genomic_DNA"/>
</dbReference>
<comment type="caution">
    <text evidence="1">The sequence shown here is derived from an EMBL/GenBank/DDBJ whole genome shotgun (WGS) entry which is preliminary data.</text>
</comment>
<evidence type="ECO:0000313" key="1">
    <source>
        <dbReference type="EMBL" id="PPK96104.1"/>
    </source>
</evidence>
<organism evidence="1 2">
    <name type="scientific">Kineococcus xinjiangensis</name>
    <dbReference type="NCBI Taxonomy" id="512762"/>
    <lineage>
        <taxon>Bacteria</taxon>
        <taxon>Bacillati</taxon>
        <taxon>Actinomycetota</taxon>
        <taxon>Actinomycetes</taxon>
        <taxon>Kineosporiales</taxon>
        <taxon>Kineosporiaceae</taxon>
        <taxon>Kineococcus</taxon>
    </lineage>
</organism>
<dbReference type="RefSeq" id="WP_104432472.1">
    <property type="nucleotide sequence ID" value="NZ_PTJD01000005.1"/>
</dbReference>
<evidence type="ECO:0000313" key="2">
    <source>
        <dbReference type="Proteomes" id="UP000239485"/>
    </source>
</evidence>
<reference evidence="1 2" key="1">
    <citation type="submission" date="2018-02" db="EMBL/GenBank/DDBJ databases">
        <title>Genomic Encyclopedia of Archaeal and Bacterial Type Strains, Phase II (KMG-II): from individual species to whole genera.</title>
        <authorList>
            <person name="Goeker M."/>
        </authorList>
    </citation>
    <scope>NUCLEOTIDE SEQUENCE [LARGE SCALE GENOMIC DNA]</scope>
    <source>
        <strain evidence="1 2">DSM 22857</strain>
    </source>
</reference>
<dbReference type="AlphaFoldDB" id="A0A2S6IPC1"/>
<accession>A0A2S6IPC1</accession>
<protein>
    <submittedName>
        <fullName evidence="1">Uncharacterized protein</fullName>
    </submittedName>
</protein>
<dbReference type="Proteomes" id="UP000239485">
    <property type="component" value="Unassembled WGS sequence"/>
</dbReference>
<proteinExistence type="predicted"/>
<sequence length="68" mass="7215">MEPLIVQRLRDAAEDRRVDPDRTADVTLHLIGGRSLTGSVLAVEDGAAYLDLTGVPTVVDLTTIVAAD</sequence>
<name>A0A2S6IPC1_9ACTN</name>
<keyword evidence="2" id="KW-1185">Reference proteome</keyword>
<gene>
    <name evidence="1" type="ORF">CLV92_105206</name>
</gene>